<dbReference type="AlphaFoldDB" id="A0AAD7G327"/>
<comment type="caution">
    <text evidence="2">The sequence shown here is derived from an EMBL/GenBank/DDBJ whole genome shotgun (WGS) entry which is preliminary data.</text>
</comment>
<name>A0AAD7G327_9AGAR</name>
<sequence>MTEIEQQDNGFTGGNYTKYWSNNDTAATAEWNRSGSIQLITWESSRFLIRVEQWRIRSHAVIYSRWPDGCAIVVNFKSNILAGYQWLSENYELGDRIFLLGIPSRWRAICRPDVYVSGYSRRAYQVGLLRTGNRKQIPFALDIYRDEESYVERQTLGTARGLVQFPDSRGLPIVNSLVRFTTIKNYKICCFSREVTPSEKMRLQPGGHRLQEEPAVRPVWKLKIRERELGTCGRRRGLRCSKGA</sequence>
<gene>
    <name evidence="2" type="ORF">FB45DRAFT_859938</name>
</gene>
<protein>
    <recommendedName>
        <fullName evidence="1">T6SS Phospholipase effector Tle1-like catalytic domain-containing protein</fullName>
    </recommendedName>
</protein>
<feature type="domain" description="T6SS Phospholipase effector Tle1-like catalytic" evidence="1">
    <location>
        <begin position="70"/>
        <end position="151"/>
    </location>
</feature>
<organism evidence="2 3">
    <name type="scientific">Roridomyces roridus</name>
    <dbReference type="NCBI Taxonomy" id="1738132"/>
    <lineage>
        <taxon>Eukaryota</taxon>
        <taxon>Fungi</taxon>
        <taxon>Dikarya</taxon>
        <taxon>Basidiomycota</taxon>
        <taxon>Agaricomycotina</taxon>
        <taxon>Agaricomycetes</taxon>
        <taxon>Agaricomycetidae</taxon>
        <taxon>Agaricales</taxon>
        <taxon>Marasmiineae</taxon>
        <taxon>Mycenaceae</taxon>
        <taxon>Roridomyces</taxon>
    </lineage>
</organism>
<reference evidence="2" key="1">
    <citation type="submission" date="2023-03" db="EMBL/GenBank/DDBJ databases">
        <title>Massive genome expansion in bonnet fungi (Mycena s.s.) driven by repeated elements and novel gene families across ecological guilds.</title>
        <authorList>
            <consortium name="Lawrence Berkeley National Laboratory"/>
            <person name="Harder C.B."/>
            <person name="Miyauchi S."/>
            <person name="Viragh M."/>
            <person name="Kuo A."/>
            <person name="Thoen E."/>
            <person name="Andreopoulos B."/>
            <person name="Lu D."/>
            <person name="Skrede I."/>
            <person name="Drula E."/>
            <person name="Henrissat B."/>
            <person name="Morin E."/>
            <person name="Kohler A."/>
            <person name="Barry K."/>
            <person name="LaButti K."/>
            <person name="Morin E."/>
            <person name="Salamov A."/>
            <person name="Lipzen A."/>
            <person name="Mereny Z."/>
            <person name="Hegedus B."/>
            <person name="Baldrian P."/>
            <person name="Stursova M."/>
            <person name="Weitz H."/>
            <person name="Taylor A."/>
            <person name="Grigoriev I.V."/>
            <person name="Nagy L.G."/>
            <person name="Martin F."/>
            <person name="Kauserud H."/>
        </authorList>
    </citation>
    <scope>NUCLEOTIDE SEQUENCE</scope>
    <source>
        <strain evidence="2">9284</strain>
    </source>
</reference>
<keyword evidence="3" id="KW-1185">Reference proteome</keyword>
<evidence type="ECO:0000313" key="2">
    <source>
        <dbReference type="EMBL" id="KAJ7651387.1"/>
    </source>
</evidence>
<dbReference type="EMBL" id="JARKIF010000001">
    <property type="protein sequence ID" value="KAJ7651387.1"/>
    <property type="molecule type" value="Genomic_DNA"/>
</dbReference>
<dbReference type="InterPro" id="IPR018712">
    <property type="entry name" value="Tle1-like_cat"/>
</dbReference>
<evidence type="ECO:0000313" key="3">
    <source>
        <dbReference type="Proteomes" id="UP001221142"/>
    </source>
</evidence>
<evidence type="ECO:0000259" key="1">
    <source>
        <dbReference type="Pfam" id="PF09994"/>
    </source>
</evidence>
<proteinExistence type="predicted"/>
<dbReference type="Proteomes" id="UP001221142">
    <property type="component" value="Unassembled WGS sequence"/>
</dbReference>
<dbReference type="Pfam" id="PF09994">
    <property type="entry name" value="T6SS_Tle1-like_cat"/>
    <property type="match status" value="1"/>
</dbReference>
<accession>A0AAD7G327</accession>